<reference evidence="2 3" key="1">
    <citation type="journal article" date="2012" name="Genome Biol.">
        <title>Sequencing three crocodilian genomes to illuminate the evolution of archosaurs and amniotes.</title>
        <authorList>
            <person name="St John J.A."/>
            <person name="Braun E.L."/>
            <person name="Isberg S.R."/>
            <person name="Miles L.G."/>
            <person name="Chong A.Y."/>
            <person name="Gongora J."/>
            <person name="Dalzell P."/>
            <person name="Moran C."/>
            <person name="Bed'hom B."/>
            <person name="Abzhanov A."/>
            <person name="Burgess S.C."/>
            <person name="Cooksey A.M."/>
            <person name="Castoe T.A."/>
            <person name="Crawford N.G."/>
            <person name="Densmore L.D."/>
            <person name="Drew J.C."/>
            <person name="Edwards S.V."/>
            <person name="Faircloth B.C."/>
            <person name="Fujita M.K."/>
            <person name="Greenwold M.J."/>
            <person name="Hoffmann F.G."/>
            <person name="Howard J.M."/>
            <person name="Iguchi T."/>
            <person name="Janes D.E."/>
            <person name="Khan S.Y."/>
            <person name="Kohno S."/>
            <person name="de Koning A.J."/>
            <person name="Lance S.L."/>
            <person name="McCarthy F.M."/>
            <person name="McCormack J.E."/>
            <person name="Merchant M.E."/>
            <person name="Peterson D.G."/>
            <person name="Pollock D.D."/>
            <person name="Pourmand N."/>
            <person name="Raney B.J."/>
            <person name="Roessler K.A."/>
            <person name="Sanford J.R."/>
            <person name="Sawyer R.H."/>
            <person name="Schmidt C.J."/>
            <person name="Triplett E.W."/>
            <person name="Tuberville T.D."/>
            <person name="Venegas-Anaya M."/>
            <person name="Howard J.T."/>
            <person name="Jarvis E.D."/>
            <person name="Guillette L.J.Jr."/>
            <person name="Glenn T.C."/>
            <person name="Green R.E."/>
            <person name="Ray D.A."/>
        </authorList>
    </citation>
    <scope>NUCLEOTIDE SEQUENCE [LARGE SCALE GENOMIC DNA]</scope>
    <source>
        <strain evidence="2">KSC_2009_1</strain>
    </source>
</reference>
<comment type="caution">
    <text evidence="2">The sequence shown here is derived from an EMBL/GenBank/DDBJ whole genome shotgun (WGS) entry which is preliminary data.</text>
</comment>
<dbReference type="AlphaFoldDB" id="A0A151MTK2"/>
<name>A0A151MTK2_ALLMI</name>
<protein>
    <submittedName>
        <fullName evidence="2">Uncharacterized protein</fullName>
    </submittedName>
</protein>
<evidence type="ECO:0000256" key="1">
    <source>
        <dbReference type="SAM" id="MobiDB-lite"/>
    </source>
</evidence>
<sequence length="77" mass="8211">MLRKELDWPALAPSPLPQTQAGQPPIGSNNTAASASSRHPAEAISYSQLAPGKQQTKDRWVSLGDSGRVDDGAWKTL</sequence>
<gene>
    <name evidence="2" type="ORF">Y1Q_0006893</name>
</gene>
<proteinExistence type="predicted"/>
<accession>A0A151MTK2</accession>
<keyword evidence="3" id="KW-1185">Reference proteome</keyword>
<feature type="region of interest" description="Disordered" evidence="1">
    <location>
        <begin position="1"/>
        <end position="77"/>
    </location>
</feature>
<dbReference type="EMBL" id="AKHW03005076">
    <property type="protein sequence ID" value="KYO27840.1"/>
    <property type="molecule type" value="Genomic_DNA"/>
</dbReference>
<feature type="compositionally biased region" description="Basic and acidic residues" evidence="1">
    <location>
        <begin position="67"/>
        <end position="77"/>
    </location>
</feature>
<feature type="compositionally biased region" description="Polar residues" evidence="1">
    <location>
        <begin position="17"/>
        <end position="37"/>
    </location>
</feature>
<dbReference type="Proteomes" id="UP000050525">
    <property type="component" value="Unassembled WGS sequence"/>
</dbReference>
<evidence type="ECO:0000313" key="3">
    <source>
        <dbReference type="Proteomes" id="UP000050525"/>
    </source>
</evidence>
<evidence type="ECO:0000313" key="2">
    <source>
        <dbReference type="EMBL" id="KYO27840.1"/>
    </source>
</evidence>
<organism evidence="2 3">
    <name type="scientific">Alligator mississippiensis</name>
    <name type="common">American alligator</name>
    <dbReference type="NCBI Taxonomy" id="8496"/>
    <lineage>
        <taxon>Eukaryota</taxon>
        <taxon>Metazoa</taxon>
        <taxon>Chordata</taxon>
        <taxon>Craniata</taxon>
        <taxon>Vertebrata</taxon>
        <taxon>Euteleostomi</taxon>
        <taxon>Archelosauria</taxon>
        <taxon>Archosauria</taxon>
        <taxon>Crocodylia</taxon>
        <taxon>Alligatoridae</taxon>
        <taxon>Alligatorinae</taxon>
        <taxon>Alligator</taxon>
    </lineage>
</organism>